<accession>A0ABM9PJQ4</accession>
<organism evidence="2 3">
    <name type="scientific">Tenacibaculum vairaonense</name>
    <dbReference type="NCBI Taxonomy" id="3137860"/>
    <lineage>
        <taxon>Bacteria</taxon>
        <taxon>Pseudomonadati</taxon>
        <taxon>Bacteroidota</taxon>
        <taxon>Flavobacteriia</taxon>
        <taxon>Flavobacteriales</taxon>
        <taxon>Flavobacteriaceae</taxon>
        <taxon>Tenacibaculum</taxon>
    </lineage>
</organism>
<comment type="caution">
    <text evidence="2">The sequence shown here is derived from an EMBL/GenBank/DDBJ whole genome shotgun (WGS) entry which is preliminary data.</text>
</comment>
<keyword evidence="3" id="KW-1185">Reference proteome</keyword>
<dbReference type="PANTHER" id="PTHR43312:SF1">
    <property type="entry name" value="NADP-DEPENDENT OXIDOREDUCTASE DOMAIN-CONTAINING PROTEIN"/>
    <property type="match status" value="1"/>
</dbReference>
<dbReference type="SUPFAM" id="SSF51430">
    <property type="entry name" value="NAD(P)-linked oxidoreductase"/>
    <property type="match status" value="1"/>
</dbReference>
<evidence type="ECO:0000259" key="1">
    <source>
        <dbReference type="Pfam" id="PF00248"/>
    </source>
</evidence>
<feature type="domain" description="NADP-dependent oxidoreductase" evidence="1">
    <location>
        <begin position="4"/>
        <end position="274"/>
    </location>
</feature>
<dbReference type="PANTHER" id="PTHR43312">
    <property type="entry name" value="D-THREO-ALDOSE 1-DEHYDROGENASE"/>
    <property type="match status" value="1"/>
</dbReference>
<dbReference type="InterPro" id="IPR053135">
    <property type="entry name" value="AKR2_Oxidoreductase"/>
</dbReference>
<dbReference type="CDD" id="cd19097">
    <property type="entry name" value="AKR_unchar"/>
    <property type="match status" value="1"/>
</dbReference>
<proteinExistence type="predicted"/>
<dbReference type="RefSeq" id="WP_348737694.1">
    <property type="nucleotide sequence ID" value="NZ_CAXJRC010000011.1"/>
</dbReference>
<dbReference type="EMBL" id="CAXJRC010000011">
    <property type="protein sequence ID" value="CAL2105872.1"/>
    <property type="molecule type" value="Genomic_DNA"/>
</dbReference>
<name>A0ABM9PJQ4_9FLAO</name>
<dbReference type="InterPro" id="IPR036812">
    <property type="entry name" value="NAD(P)_OxRdtase_dom_sf"/>
</dbReference>
<sequence>MKSKLILGTVQFGLKYGINNIEGKLSEQSIREILDTAFEKGIDILDTAEVYGDAQKRIGDYHKLSDNKFEVITKFNSKESLRSNIIERVEKDIETLRVDSLYAYMFHSFTDFEKYFEKYSKDLILLRNKGVIKRIGVSLYTNEEISRVLGNENVDLIQLPFNLLDNNTKRKDIIKKAKEKGIEIHTRSVFLQGLFFKKTNELPGNLELLKPYLDNLHNLCREDIKINDIALNYAVKNNDIDKVLIGVDGVSQLLSNVMSEKRKVLNGIIDEIDAIKVKEVELLNPSNW</sequence>
<gene>
    <name evidence="2" type="ORF">T190115A13A_10028</name>
</gene>
<evidence type="ECO:0000313" key="3">
    <source>
        <dbReference type="Proteomes" id="UP001497602"/>
    </source>
</evidence>
<protein>
    <submittedName>
        <fullName evidence="2">Predicted oxidoreductase</fullName>
    </submittedName>
</protein>
<dbReference type="Pfam" id="PF00248">
    <property type="entry name" value="Aldo_ket_red"/>
    <property type="match status" value="1"/>
</dbReference>
<reference evidence="2 3" key="1">
    <citation type="submission" date="2024-05" db="EMBL/GenBank/DDBJ databases">
        <authorList>
            <person name="Duchaud E."/>
        </authorList>
    </citation>
    <scope>NUCLEOTIDE SEQUENCE [LARGE SCALE GENOMIC DNA]</scope>
    <source>
        <strain evidence="2">Ena-SAMPLE-TAB-13-05-2024-13:56:06:370-140305</strain>
    </source>
</reference>
<dbReference type="InterPro" id="IPR023210">
    <property type="entry name" value="NADP_OxRdtase_dom"/>
</dbReference>
<evidence type="ECO:0000313" key="2">
    <source>
        <dbReference type="EMBL" id="CAL2105872.1"/>
    </source>
</evidence>
<dbReference type="Gene3D" id="3.20.20.100">
    <property type="entry name" value="NADP-dependent oxidoreductase domain"/>
    <property type="match status" value="1"/>
</dbReference>
<dbReference type="Proteomes" id="UP001497602">
    <property type="component" value="Unassembled WGS sequence"/>
</dbReference>